<dbReference type="PRINTS" id="PR00834">
    <property type="entry name" value="PROTEASES2C"/>
</dbReference>
<proteinExistence type="inferred from homology"/>
<keyword evidence="3" id="KW-0378">Hydrolase</keyword>
<dbReference type="RefSeq" id="WP_098408621.1">
    <property type="nucleotide sequence ID" value="NZ_PDJE01000001.1"/>
</dbReference>
<evidence type="ECO:0000259" key="6">
    <source>
        <dbReference type="PROSITE" id="PS50106"/>
    </source>
</evidence>
<keyword evidence="8" id="KW-1185">Reference proteome</keyword>
<dbReference type="EMBL" id="PDJE01000001">
    <property type="protein sequence ID" value="PFG31634.1"/>
    <property type="molecule type" value="Genomic_DNA"/>
</dbReference>
<comment type="similarity">
    <text evidence="1">Belongs to the peptidase S1C family.</text>
</comment>
<name>A0A2A9DYG4_9MICO</name>
<evidence type="ECO:0000256" key="5">
    <source>
        <dbReference type="SAM" id="Phobius"/>
    </source>
</evidence>
<dbReference type="SUPFAM" id="SSF50494">
    <property type="entry name" value="Trypsin-like serine proteases"/>
    <property type="match status" value="1"/>
</dbReference>
<dbReference type="Pfam" id="PF13365">
    <property type="entry name" value="Trypsin_2"/>
    <property type="match status" value="1"/>
</dbReference>
<dbReference type="AlphaFoldDB" id="A0A2A9DYG4"/>
<sequence length="554" mass="55097">MNDNDSNTPTTPEPDGSRPEQNAESHHAQDSAGRQVNESRPASDAQATGAASNDAEPASGESAPHNPALDAEGLPPRPDLPSTWSAPAQPYGQTMPHAQHSGHHQNGAAQANAFGMPQQHSYPQHQGNPAYVTAPGAAVPGAPGGHGANDGNAPASAKKKKPGARMLVAGLVIGALVGGASGAGTFAIIDSAQQGNEVTSSAPNSSVMINNNKEVTETTAIAAKASPSVVTISVRGSQAAGSGSGIILSKDGYVLTNNHVVTLDGEASHPDIQVTDAAGNLYSATIVGTDPIYDLAVIKLEDASDMKPMTFGDSSNINVGDTAVAIGAPLGLDGTVTDGIVSALNRSITVASSAVPEDPDNGSDKDAPFEFGLPDEREGSTNGGYVSLAVIQTDAAINPGNSGGALVDDEGELIGVNVAIASAGSGSESGSSSGSIGVGFAIPSNIAERIANEIIENGSATHGLLGAAVTSAASDPDATVSGALIKDITAGGAADEAGLRAGDVVTKYGDTPIGNDTDLVAQVKASAAGSDVVITYVRNGKTYTADVTLGKLSE</sequence>
<dbReference type="InterPro" id="IPR009003">
    <property type="entry name" value="Peptidase_S1_PA"/>
</dbReference>
<evidence type="ECO:0000313" key="8">
    <source>
        <dbReference type="Proteomes" id="UP000221369"/>
    </source>
</evidence>
<accession>A0A2A9DYG4</accession>
<feature type="domain" description="PDZ" evidence="6">
    <location>
        <begin position="454"/>
        <end position="540"/>
    </location>
</feature>
<organism evidence="7 8">
    <name type="scientific">Paramicrobacterium agarici</name>
    <dbReference type="NCBI Taxonomy" id="630514"/>
    <lineage>
        <taxon>Bacteria</taxon>
        <taxon>Bacillati</taxon>
        <taxon>Actinomycetota</taxon>
        <taxon>Actinomycetes</taxon>
        <taxon>Micrococcales</taxon>
        <taxon>Microbacteriaceae</taxon>
        <taxon>Paramicrobacterium</taxon>
    </lineage>
</organism>
<dbReference type="InterPro" id="IPR036034">
    <property type="entry name" value="PDZ_sf"/>
</dbReference>
<feature type="compositionally biased region" description="Basic and acidic residues" evidence="4">
    <location>
        <begin position="15"/>
        <end position="29"/>
    </location>
</feature>
<feature type="region of interest" description="Disordered" evidence="4">
    <location>
        <begin position="1"/>
        <end position="159"/>
    </location>
</feature>
<reference evidence="7 8" key="1">
    <citation type="submission" date="2017-10" db="EMBL/GenBank/DDBJ databases">
        <title>Sequencing the genomes of 1000 actinobacteria strains.</title>
        <authorList>
            <person name="Klenk H.-P."/>
        </authorList>
    </citation>
    <scope>NUCLEOTIDE SEQUENCE [LARGE SCALE GENOMIC DNA]</scope>
    <source>
        <strain evidence="7 8">DSM 21798</strain>
    </source>
</reference>
<keyword evidence="5" id="KW-0472">Membrane</keyword>
<feature type="compositionally biased region" description="Polar residues" evidence="4">
    <location>
        <begin position="1"/>
        <end position="10"/>
    </location>
</feature>
<feature type="compositionally biased region" description="Polar residues" evidence="4">
    <location>
        <begin position="32"/>
        <end position="51"/>
    </location>
</feature>
<dbReference type="GO" id="GO:0004252">
    <property type="term" value="F:serine-type endopeptidase activity"/>
    <property type="evidence" value="ECO:0007669"/>
    <property type="project" value="InterPro"/>
</dbReference>
<feature type="transmembrane region" description="Helical" evidence="5">
    <location>
        <begin position="166"/>
        <end position="189"/>
    </location>
</feature>
<keyword evidence="2 7" id="KW-0645">Protease</keyword>
<evidence type="ECO:0000256" key="3">
    <source>
        <dbReference type="ARBA" id="ARBA00022801"/>
    </source>
</evidence>
<dbReference type="PANTHER" id="PTHR43343">
    <property type="entry name" value="PEPTIDASE S12"/>
    <property type="match status" value="1"/>
</dbReference>
<dbReference type="SUPFAM" id="SSF50156">
    <property type="entry name" value="PDZ domain-like"/>
    <property type="match status" value="1"/>
</dbReference>
<dbReference type="PROSITE" id="PS50106">
    <property type="entry name" value="PDZ"/>
    <property type="match status" value="1"/>
</dbReference>
<dbReference type="InterPro" id="IPR043504">
    <property type="entry name" value="Peptidase_S1_PA_chymotrypsin"/>
</dbReference>
<protein>
    <submittedName>
        <fullName evidence="7">Putative serine protease PepD</fullName>
    </submittedName>
</protein>
<dbReference type="PANTHER" id="PTHR43343:SF3">
    <property type="entry name" value="PROTEASE DO-LIKE 8, CHLOROPLASTIC"/>
    <property type="match status" value="1"/>
</dbReference>
<comment type="caution">
    <text evidence="7">The sequence shown here is derived from an EMBL/GenBank/DDBJ whole genome shotgun (WGS) entry which is preliminary data.</text>
</comment>
<dbReference type="InterPro" id="IPR001940">
    <property type="entry name" value="Peptidase_S1C"/>
</dbReference>
<dbReference type="SMART" id="SM00228">
    <property type="entry name" value="PDZ"/>
    <property type="match status" value="1"/>
</dbReference>
<evidence type="ECO:0000256" key="4">
    <source>
        <dbReference type="SAM" id="MobiDB-lite"/>
    </source>
</evidence>
<evidence type="ECO:0000313" key="7">
    <source>
        <dbReference type="EMBL" id="PFG31634.1"/>
    </source>
</evidence>
<evidence type="ECO:0000256" key="1">
    <source>
        <dbReference type="ARBA" id="ARBA00010541"/>
    </source>
</evidence>
<dbReference type="Gene3D" id="2.30.42.10">
    <property type="match status" value="1"/>
</dbReference>
<keyword evidence="5" id="KW-0812">Transmembrane</keyword>
<dbReference type="Proteomes" id="UP000221369">
    <property type="component" value="Unassembled WGS sequence"/>
</dbReference>
<dbReference type="Gene3D" id="2.40.10.10">
    <property type="entry name" value="Trypsin-like serine proteases"/>
    <property type="match status" value="2"/>
</dbReference>
<feature type="compositionally biased region" description="Polar residues" evidence="4">
    <location>
        <begin position="118"/>
        <end position="127"/>
    </location>
</feature>
<dbReference type="InterPro" id="IPR001478">
    <property type="entry name" value="PDZ"/>
</dbReference>
<keyword evidence="5" id="KW-1133">Transmembrane helix</keyword>
<dbReference type="InterPro" id="IPR051201">
    <property type="entry name" value="Chloro_Bact_Ser_Proteases"/>
</dbReference>
<evidence type="ECO:0000256" key="2">
    <source>
        <dbReference type="ARBA" id="ARBA00022670"/>
    </source>
</evidence>
<dbReference type="GO" id="GO:0006508">
    <property type="term" value="P:proteolysis"/>
    <property type="evidence" value="ECO:0007669"/>
    <property type="project" value="UniProtKB-KW"/>
</dbReference>
<dbReference type="Pfam" id="PF13180">
    <property type="entry name" value="PDZ_2"/>
    <property type="match status" value="1"/>
</dbReference>
<gene>
    <name evidence="7" type="ORF">ATJ78_2611</name>
</gene>